<reference evidence="1" key="1">
    <citation type="submission" date="2021-10" db="EMBL/GenBank/DDBJ databases">
        <authorList>
            <person name="Piombo E."/>
        </authorList>
    </citation>
    <scope>NUCLEOTIDE SEQUENCE</scope>
</reference>
<dbReference type="Proteomes" id="UP000696573">
    <property type="component" value="Unassembled WGS sequence"/>
</dbReference>
<gene>
    <name evidence="1" type="ORF">CRHIZ90672A_00011265</name>
</gene>
<sequence>MPVILRHWLKREHVRPEVQSLIRDTAPRFLSDIDGFDEAELVVRAQWAIARSNMLVCGRHPPKITKSEFSTIVEDGRKPPEKMLQLRDLVAEDKIRSKYVL</sequence>
<dbReference type="OrthoDB" id="5372708at2759"/>
<organism evidence="1 2">
    <name type="scientific">Clonostachys rhizophaga</name>
    <dbReference type="NCBI Taxonomy" id="160324"/>
    <lineage>
        <taxon>Eukaryota</taxon>
        <taxon>Fungi</taxon>
        <taxon>Dikarya</taxon>
        <taxon>Ascomycota</taxon>
        <taxon>Pezizomycotina</taxon>
        <taxon>Sordariomycetes</taxon>
        <taxon>Hypocreomycetidae</taxon>
        <taxon>Hypocreales</taxon>
        <taxon>Bionectriaceae</taxon>
        <taxon>Clonostachys</taxon>
    </lineage>
</organism>
<evidence type="ECO:0000313" key="2">
    <source>
        <dbReference type="Proteomes" id="UP000696573"/>
    </source>
</evidence>
<name>A0A9N9VYV0_9HYPO</name>
<keyword evidence="2" id="KW-1185">Reference proteome</keyword>
<protein>
    <submittedName>
        <fullName evidence="1">Uncharacterized protein</fullName>
    </submittedName>
</protein>
<comment type="caution">
    <text evidence="1">The sequence shown here is derived from an EMBL/GenBank/DDBJ whole genome shotgun (WGS) entry which is preliminary data.</text>
</comment>
<dbReference type="AlphaFoldDB" id="A0A9N9VYV0"/>
<accession>A0A9N9VYV0</accession>
<evidence type="ECO:0000313" key="1">
    <source>
        <dbReference type="EMBL" id="CAH0037663.1"/>
    </source>
</evidence>
<dbReference type="EMBL" id="CABFNQ020000759">
    <property type="protein sequence ID" value="CAH0037663.1"/>
    <property type="molecule type" value="Genomic_DNA"/>
</dbReference>
<proteinExistence type="predicted"/>